<sequence>MEKTVGAIALASGMLILSGCGTAATQTDVFDQQGTYLGDNSSVRDIVQQLPHGDQLKKMELSTKDKPYQLTLRYAGYEEGQVEQKSNRTAIYNATALFTLIPNVDHVNMTIEDASYHFTKQQLRDWYGKDFTSYNNEKALKAFTKPFIEDSKKVNDLLN</sequence>
<comment type="caution">
    <text evidence="3">The sequence shown here is derived from an EMBL/GenBank/DDBJ whole genome shotgun (WGS) entry which is preliminary data.</text>
</comment>
<dbReference type="InterPro" id="IPR032250">
    <property type="entry name" value="DUF4825"/>
</dbReference>
<accession>A0A0V8GH99</accession>
<proteinExistence type="predicted"/>
<evidence type="ECO:0000256" key="1">
    <source>
        <dbReference type="SAM" id="SignalP"/>
    </source>
</evidence>
<dbReference type="Pfam" id="PF16107">
    <property type="entry name" value="DUF4825"/>
    <property type="match status" value="1"/>
</dbReference>
<keyword evidence="1" id="KW-0732">Signal</keyword>
<gene>
    <name evidence="3" type="ORF">AS033_09840</name>
</gene>
<feature type="signal peptide" evidence="1">
    <location>
        <begin position="1"/>
        <end position="23"/>
    </location>
</feature>
<name>A0A0V8GH99_9BACL</name>
<dbReference type="EMBL" id="LNQL01000002">
    <property type="protein sequence ID" value="KSU49645.1"/>
    <property type="molecule type" value="Genomic_DNA"/>
</dbReference>
<dbReference type="OrthoDB" id="2352542at2"/>
<evidence type="ECO:0000313" key="3">
    <source>
        <dbReference type="EMBL" id="KSU49645.1"/>
    </source>
</evidence>
<feature type="chain" id="PRO_5006891910" description="DUF4825 domain-containing protein" evidence="1">
    <location>
        <begin position="24"/>
        <end position="159"/>
    </location>
</feature>
<dbReference type="RefSeq" id="WP_058265371.1">
    <property type="nucleotide sequence ID" value="NZ_FMYN01000002.1"/>
</dbReference>
<protein>
    <recommendedName>
        <fullName evidence="2">DUF4825 domain-containing protein</fullName>
    </recommendedName>
</protein>
<organism evidence="3 4">
    <name type="scientific">Exiguobacterium indicum</name>
    <dbReference type="NCBI Taxonomy" id="296995"/>
    <lineage>
        <taxon>Bacteria</taxon>
        <taxon>Bacillati</taxon>
        <taxon>Bacillota</taxon>
        <taxon>Bacilli</taxon>
        <taxon>Bacillales</taxon>
        <taxon>Bacillales Family XII. Incertae Sedis</taxon>
        <taxon>Exiguobacterium</taxon>
    </lineage>
</organism>
<evidence type="ECO:0000313" key="4">
    <source>
        <dbReference type="Proteomes" id="UP000053797"/>
    </source>
</evidence>
<feature type="domain" description="DUF4825" evidence="2">
    <location>
        <begin position="32"/>
        <end position="118"/>
    </location>
</feature>
<dbReference type="AlphaFoldDB" id="A0A0V8GH99"/>
<dbReference type="PROSITE" id="PS51257">
    <property type="entry name" value="PROKAR_LIPOPROTEIN"/>
    <property type="match status" value="1"/>
</dbReference>
<reference evidence="3 4" key="1">
    <citation type="journal article" date="2015" name="Int. J. Syst. Evol. Microbiol.">
        <title>Exiguobacterium enclense sp. nov., isolated from sediment.</title>
        <authorList>
            <person name="Dastager S.G."/>
            <person name="Mawlankar R."/>
            <person name="Sonalkar V.V."/>
            <person name="Thorat M.N."/>
            <person name="Mual P."/>
            <person name="Verma A."/>
            <person name="Krishnamurthi S."/>
            <person name="Tang S.K."/>
            <person name="Li W.J."/>
        </authorList>
    </citation>
    <scope>NUCLEOTIDE SEQUENCE [LARGE SCALE GENOMIC DNA]</scope>
    <source>
        <strain evidence="3 4">NIO-1109</strain>
    </source>
</reference>
<evidence type="ECO:0000259" key="2">
    <source>
        <dbReference type="Pfam" id="PF16107"/>
    </source>
</evidence>
<dbReference type="Proteomes" id="UP000053797">
    <property type="component" value="Unassembled WGS sequence"/>
</dbReference>